<reference evidence="2 3" key="1">
    <citation type="submission" date="2017-02" db="EMBL/GenBank/DDBJ databases">
        <title>Draft genome sequence of Moraxella lincolnii CCUG 9405T type strain.</title>
        <authorList>
            <person name="Salva-Serra F."/>
            <person name="Engstrom-Jakobsson H."/>
            <person name="Thorell K."/>
            <person name="Jaen-Luchoro D."/>
            <person name="Gonzales-Siles L."/>
            <person name="Karlsson R."/>
            <person name="Yazdan S."/>
            <person name="Boulund F."/>
            <person name="Johnning A."/>
            <person name="Engstrand L."/>
            <person name="Kristiansson E."/>
            <person name="Moore E."/>
        </authorList>
    </citation>
    <scope>NUCLEOTIDE SEQUENCE [LARGE SCALE GENOMIC DNA]</scope>
    <source>
        <strain evidence="2 3">CCUG 9405</strain>
    </source>
</reference>
<sequence length="279" mass="31577">MDIRHSVRSIHQHLLINNVDFLDGHNIDIKRLQNIITASPNTTMSTAPASEDEIRQLFAQLAEDNYDEVIIITHSQHLSKSFHIISQVRDDMAVIHPAMTVHVLDCQQINFTQALMTLDAQRLFIQNESINTIIDHLNALNQSHRCFFVVEDLTYLTRSGRLKTTASFFANLLDIKPMLEIQQDGKIEAIKKVRKIEKAIDLMIDYLGKEIKNKHAYPYLLDAGNHELVAYTAQRVKDKLGLNEVIVQPVTPVSVATHGPNTVGLGAFIHNIPMSIDLF</sequence>
<dbReference type="EMBL" id="MUYT01000004">
    <property type="protein sequence ID" value="OOS21845.1"/>
    <property type="molecule type" value="Genomic_DNA"/>
</dbReference>
<evidence type="ECO:0000313" key="2">
    <source>
        <dbReference type="EMBL" id="OOS21845.1"/>
    </source>
</evidence>
<evidence type="ECO:0000313" key="3">
    <source>
        <dbReference type="Proteomes" id="UP000191094"/>
    </source>
</evidence>
<dbReference type="Gene3D" id="3.40.50.10170">
    <property type="match status" value="1"/>
</dbReference>
<comment type="caution">
    <text evidence="2">The sequence shown here is derived from an EMBL/GenBank/DDBJ whole genome shotgun (WGS) entry which is preliminary data.</text>
</comment>
<accession>A0A1T0CHQ3</accession>
<dbReference type="NCBIfam" id="TIGR00762">
    <property type="entry name" value="DegV"/>
    <property type="match status" value="1"/>
</dbReference>
<dbReference type="SUPFAM" id="SSF82549">
    <property type="entry name" value="DAK1/DegV-like"/>
    <property type="match status" value="1"/>
</dbReference>
<gene>
    <name evidence="2" type="ORF">B0682_04370</name>
</gene>
<organism evidence="2 3">
    <name type="scientific">Lwoffella lincolnii</name>
    <dbReference type="NCBI Taxonomy" id="90241"/>
    <lineage>
        <taxon>Bacteria</taxon>
        <taxon>Pseudomonadati</taxon>
        <taxon>Pseudomonadota</taxon>
        <taxon>Gammaproteobacteria</taxon>
        <taxon>Moraxellales</taxon>
        <taxon>Moraxellaceae</taxon>
        <taxon>Lwoffella</taxon>
    </lineage>
</organism>
<protein>
    <recommendedName>
        <fullName evidence="4">Fatty acid-binding protein DegV</fullName>
    </recommendedName>
</protein>
<dbReference type="Gene3D" id="3.30.1180.10">
    <property type="match status" value="1"/>
</dbReference>
<dbReference type="Proteomes" id="UP000191094">
    <property type="component" value="Unassembled WGS sequence"/>
</dbReference>
<dbReference type="PANTHER" id="PTHR33434:SF2">
    <property type="entry name" value="FATTY ACID-BINDING PROTEIN TM_1468"/>
    <property type="match status" value="1"/>
</dbReference>
<evidence type="ECO:0008006" key="4">
    <source>
        <dbReference type="Google" id="ProtNLM"/>
    </source>
</evidence>
<name>A0A1T0CHQ3_9GAMM</name>
<dbReference type="InterPro" id="IPR003797">
    <property type="entry name" value="DegV"/>
</dbReference>
<dbReference type="Pfam" id="PF02645">
    <property type="entry name" value="DegV"/>
    <property type="match status" value="1"/>
</dbReference>
<dbReference type="AlphaFoldDB" id="A0A1T0CHQ3"/>
<dbReference type="PANTHER" id="PTHR33434">
    <property type="entry name" value="DEGV DOMAIN-CONTAINING PROTEIN DR_1986-RELATED"/>
    <property type="match status" value="1"/>
</dbReference>
<keyword evidence="1" id="KW-0446">Lipid-binding</keyword>
<evidence type="ECO:0000256" key="1">
    <source>
        <dbReference type="ARBA" id="ARBA00023121"/>
    </source>
</evidence>
<dbReference type="InterPro" id="IPR050270">
    <property type="entry name" value="DegV_domain_contain"/>
</dbReference>
<dbReference type="STRING" id="90241.B0682_04370"/>
<dbReference type="PROSITE" id="PS51482">
    <property type="entry name" value="DEGV"/>
    <property type="match status" value="1"/>
</dbReference>
<dbReference type="GO" id="GO:0008289">
    <property type="term" value="F:lipid binding"/>
    <property type="evidence" value="ECO:0007669"/>
    <property type="project" value="UniProtKB-KW"/>
</dbReference>
<dbReference type="InterPro" id="IPR043168">
    <property type="entry name" value="DegV_C"/>
</dbReference>
<keyword evidence="3" id="KW-1185">Reference proteome</keyword>
<proteinExistence type="predicted"/>